<name>A0A1C6UE28_9ACTN</name>
<protein>
    <submittedName>
        <fullName evidence="5">Serine phosphatase RsbU, regulator of sigma subunit</fullName>
    </submittedName>
</protein>
<dbReference type="SUPFAM" id="SSF81606">
    <property type="entry name" value="PP2C-like"/>
    <property type="match status" value="1"/>
</dbReference>
<dbReference type="InterPro" id="IPR052016">
    <property type="entry name" value="Bact_Sigma-Reg"/>
</dbReference>
<keyword evidence="6" id="KW-1185">Reference proteome</keyword>
<dbReference type="Gene3D" id="3.30.450.40">
    <property type="match status" value="2"/>
</dbReference>
<dbReference type="Proteomes" id="UP000199001">
    <property type="component" value="Unassembled WGS sequence"/>
</dbReference>
<dbReference type="InterPro" id="IPR003018">
    <property type="entry name" value="GAF"/>
</dbReference>
<dbReference type="Pfam" id="PF07228">
    <property type="entry name" value="SpoIIE"/>
    <property type="match status" value="1"/>
</dbReference>
<dbReference type="InterPro" id="IPR029016">
    <property type="entry name" value="GAF-like_dom_sf"/>
</dbReference>
<keyword evidence="1" id="KW-0378">Hydrolase</keyword>
<dbReference type="SMART" id="SM00065">
    <property type="entry name" value="GAF"/>
    <property type="match status" value="2"/>
</dbReference>
<dbReference type="SMART" id="SM00331">
    <property type="entry name" value="PP2C_SIG"/>
    <property type="match status" value="1"/>
</dbReference>
<dbReference type="Pfam" id="PF01590">
    <property type="entry name" value="GAF"/>
    <property type="match status" value="1"/>
</dbReference>
<dbReference type="InterPro" id="IPR001932">
    <property type="entry name" value="PPM-type_phosphatase-like_dom"/>
</dbReference>
<feature type="domain" description="PPM-type phosphatase" evidence="4">
    <location>
        <begin position="390"/>
        <end position="603"/>
    </location>
</feature>
<accession>A0A1C6UE28</accession>
<dbReference type="InterPro" id="IPR036457">
    <property type="entry name" value="PPM-type-like_dom_sf"/>
</dbReference>
<dbReference type="STRING" id="47855.GA0070606_1936"/>
<dbReference type="AlphaFoldDB" id="A0A1C6UE28"/>
<dbReference type="PANTHER" id="PTHR43156">
    <property type="entry name" value="STAGE II SPORULATION PROTEIN E-RELATED"/>
    <property type="match status" value="1"/>
</dbReference>
<dbReference type="Pfam" id="PF13185">
    <property type="entry name" value="GAF_2"/>
    <property type="match status" value="1"/>
</dbReference>
<sequence>MTDGIRGDASGHPAPSSALRDPDRLRSLAETGLTAAPDEAFDRFARLVGDLLHVPVALVSLVDADRQFFPGEVGLSQPWAALRQTPLSHSFCQQVVHLGTPMALSDARFHPTVRDNLAVPELGVVAYAGMPLTDLEGRVLGSLCAIDDKPRDWTADQLRTLADLAAACSSELRLRIALDGAEQARRRAEEANGRLELLAGLAGTLAGTLDVPTVLRHLRDTMVPLLADWALVTLVGRDGAPREVTAVHRDPSRAADVARFAELMRTGLSPDSITRTVLRTGRSVLGSAGSLADVRRGTVGPEMPEIAVRLGFSSHLSVPISDAGRVLGCVSLINGPARRGFDDSDLLIAEDIGRRVGQAIGNSRMYGEQRHVAYVLQHSMLPELPAADDLELTARYQPAADRVEVGGDWYDAFRQPGGELIVAIGDVAGHDIEAAATMGQLRNLVRGNAYGRPDTVGELMSRLDETMRGLRIPAAATATLVRLRADDAGGRRVTWCNAGHPAPLVVRAGGAVDVLGGAAEPLLGLRRPVRRTSREAHLAVGDTLLLYTDGLIERRDRSIDEGMAELTERLAGTDGLPLDELCDLLLTAVHHREDDVALLAVRARRARHGGRSDPSAPVGRPGGLPWAG</sequence>
<feature type="domain" description="GAF" evidence="3">
    <location>
        <begin position="210"/>
        <end position="370"/>
    </location>
</feature>
<dbReference type="PANTHER" id="PTHR43156:SF2">
    <property type="entry name" value="STAGE II SPORULATION PROTEIN E"/>
    <property type="match status" value="1"/>
</dbReference>
<evidence type="ECO:0000313" key="5">
    <source>
        <dbReference type="EMBL" id="SCL52296.1"/>
    </source>
</evidence>
<evidence type="ECO:0000313" key="6">
    <source>
        <dbReference type="Proteomes" id="UP000199001"/>
    </source>
</evidence>
<organism evidence="5 6">
    <name type="scientific">Micromonospora citrea</name>
    <dbReference type="NCBI Taxonomy" id="47855"/>
    <lineage>
        <taxon>Bacteria</taxon>
        <taxon>Bacillati</taxon>
        <taxon>Actinomycetota</taxon>
        <taxon>Actinomycetes</taxon>
        <taxon>Micromonosporales</taxon>
        <taxon>Micromonosporaceae</taxon>
        <taxon>Micromonospora</taxon>
    </lineage>
</organism>
<dbReference type="RefSeq" id="WP_091096922.1">
    <property type="nucleotide sequence ID" value="NZ_FMHZ01000002.1"/>
</dbReference>
<dbReference type="OrthoDB" id="118142at2"/>
<evidence type="ECO:0000259" key="3">
    <source>
        <dbReference type="SMART" id="SM00065"/>
    </source>
</evidence>
<dbReference type="EMBL" id="FMHZ01000002">
    <property type="protein sequence ID" value="SCL52296.1"/>
    <property type="molecule type" value="Genomic_DNA"/>
</dbReference>
<evidence type="ECO:0000256" key="2">
    <source>
        <dbReference type="SAM" id="MobiDB-lite"/>
    </source>
</evidence>
<proteinExistence type="predicted"/>
<reference evidence="6" key="1">
    <citation type="submission" date="2016-06" db="EMBL/GenBank/DDBJ databases">
        <authorList>
            <person name="Varghese N."/>
            <person name="Submissions Spin"/>
        </authorList>
    </citation>
    <scope>NUCLEOTIDE SEQUENCE [LARGE SCALE GENOMIC DNA]</scope>
    <source>
        <strain evidence="6">DSM 43903</strain>
    </source>
</reference>
<feature type="domain" description="GAF" evidence="3">
    <location>
        <begin position="36"/>
        <end position="182"/>
    </location>
</feature>
<dbReference type="SUPFAM" id="SSF55781">
    <property type="entry name" value="GAF domain-like"/>
    <property type="match status" value="2"/>
</dbReference>
<feature type="region of interest" description="Disordered" evidence="2">
    <location>
        <begin position="608"/>
        <end position="628"/>
    </location>
</feature>
<feature type="region of interest" description="Disordered" evidence="2">
    <location>
        <begin position="1"/>
        <end position="22"/>
    </location>
</feature>
<dbReference type="Gene3D" id="3.60.40.10">
    <property type="entry name" value="PPM-type phosphatase domain"/>
    <property type="match status" value="1"/>
</dbReference>
<dbReference type="GO" id="GO:0016791">
    <property type="term" value="F:phosphatase activity"/>
    <property type="evidence" value="ECO:0007669"/>
    <property type="project" value="TreeGrafter"/>
</dbReference>
<evidence type="ECO:0000259" key="4">
    <source>
        <dbReference type="SMART" id="SM00331"/>
    </source>
</evidence>
<gene>
    <name evidence="5" type="ORF">GA0070606_1936</name>
</gene>
<evidence type="ECO:0000256" key="1">
    <source>
        <dbReference type="ARBA" id="ARBA00022801"/>
    </source>
</evidence>